<protein>
    <submittedName>
        <fullName evidence="2">Uncharacterized protein</fullName>
    </submittedName>
</protein>
<gene>
    <name evidence="2" type="ORF">N7505_004922</name>
</gene>
<feature type="region of interest" description="Disordered" evidence="1">
    <location>
        <begin position="28"/>
        <end position="66"/>
    </location>
</feature>
<organism evidence="2 3">
    <name type="scientific">Penicillium chrysogenum</name>
    <name type="common">Penicillium notatum</name>
    <dbReference type="NCBI Taxonomy" id="5076"/>
    <lineage>
        <taxon>Eukaryota</taxon>
        <taxon>Fungi</taxon>
        <taxon>Dikarya</taxon>
        <taxon>Ascomycota</taxon>
        <taxon>Pezizomycotina</taxon>
        <taxon>Eurotiomycetes</taxon>
        <taxon>Eurotiomycetidae</taxon>
        <taxon>Eurotiales</taxon>
        <taxon>Aspergillaceae</taxon>
        <taxon>Penicillium</taxon>
        <taxon>Penicillium chrysogenum species complex</taxon>
    </lineage>
</organism>
<name>A0ABQ8WGM3_PENCH</name>
<reference evidence="2 3" key="1">
    <citation type="journal article" date="2023" name="IMA Fungus">
        <title>Comparative genomic study of the Penicillium genus elucidates a diverse pangenome and 15 lateral gene transfer events.</title>
        <authorList>
            <person name="Petersen C."/>
            <person name="Sorensen T."/>
            <person name="Nielsen M.R."/>
            <person name="Sondergaard T.E."/>
            <person name="Sorensen J.L."/>
            <person name="Fitzpatrick D.A."/>
            <person name="Frisvad J.C."/>
            <person name="Nielsen K.L."/>
        </authorList>
    </citation>
    <scope>NUCLEOTIDE SEQUENCE [LARGE SCALE GENOMIC DNA]</scope>
    <source>
        <strain evidence="2 3">IBT 3361</strain>
    </source>
</reference>
<evidence type="ECO:0000313" key="3">
    <source>
        <dbReference type="Proteomes" id="UP001220256"/>
    </source>
</evidence>
<proteinExistence type="predicted"/>
<feature type="compositionally biased region" description="Basic and acidic residues" evidence="1">
    <location>
        <begin position="28"/>
        <end position="45"/>
    </location>
</feature>
<accession>A0ABQ8WGM3</accession>
<comment type="caution">
    <text evidence="2">The sequence shown here is derived from an EMBL/GenBank/DDBJ whole genome shotgun (WGS) entry which is preliminary data.</text>
</comment>
<evidence type="ECO:0000313" key="2">
    <source>
        <dbReference type="EMBL" id="KAJ5269164.1"/>
    </source>
</evidence>
<dbReference type="Proteomes" id="UP001220256">
    <property type="component" value="Unassembled WGS sequence"/>
</dbReference>
<sequence>MRRKKCHVDECDEEAVALKKEESQLLIGRREAGASDTIPTERSDAGRQLYSHESIGPGMGDHACLK</sequence>
<keyword evidence="3" id="KW-1185">Reference proteome</keyword>
<dbReference type="EMBL" id="JAPVEB010000003">
    <property type="protein sequence ID" value="KAJ5269164.1"/>
    <property type="molecule type" value="Genomic_DNA"/>
</dbReference>
<evidence type="ECO:0000256" key="1">
    <source>
        <dbReference type="SAM" id="MobiDB-lite"/>
    </source>
</evidence>